<sequence length="172" mass="18537">MVLVLLTQGAGQGASPSIPAVAERLARATSLPDDQLIASFETNLPPARRRAVEAAIAESRPEADGMRTALAAAYARHLSPSEMEGAADFFESPVGASFEQKILKQQADRLSAEEVRAAQAFMRTPAGLAFRAKEQAIMQDLMPIVKAFGERLIGRAQAIHCRETKECGPFMK</sequence>
<proteinExistence type="predicted"/>
<organism evidence="2 3">
    <name type="scientific">Caulobacter vibrioides</name>
    <name type="common">Caulobacter crescentus</name>
    <dbReference type="NCBI Taxonomy" id="155892"/>
    <lineage>
        <taxon>Bacteria</taxon>
        <taxon>Pseudomonadati</taxon>
        <taxon>Pseudomonadota</taxon>
        <taxon>Alphaproteobacteria</taxon>
        <taxon>Caulobacterales</taxon>
        <taxon>Caulobacteraceae</taxon>
        <taxon>Caulobacter</taxon>
    </lineage>
</organism>
<evidence type="ECO:0000259" key="1">
    <source>
        <dbReference type="Pfam" id="PF09832"/>
    </source>
</evidence>
<comment type="caution">
    <text evidence="2">The sequence shown here is derived from an EMBL/GenBank/DDBJ whole genome shotgun (WGS) entry which is preliminary data.</text>
</comment>
<dbReference type="Proteomes" id="UP000215616">
    <property type="component" value="Unassembled WGS sequence"/>
</dbReference>
<dbReference type="EMBL" id="NCDQ01000005">
    <property type="protein sequence ID" value="OYX06389.1"/>
    <property type="molecule type" value="Genomic_DNA"/>
</dbReference>
<evidence type="ECO:0000313" key="2">
    <source>
        <dbReference type="EMBL" id="OYX06389.1"/>
    </source>
</evidence>
<evidence type="ECO:0000313" key="3">
    <source>
        <dbReference type="Proteomes" id="UP000215616"/>
    </source>
</evidence>
<dbReference type="Pfam" id="PF09832">
    <property type="entry name" value="DUF2059"/>
    <property type="match status" value="1"/>
</dbReference>
<accession>A0A258DF48</accession>
<protein>
    <recommendedName>
        <fullName evidence="1">DUF2059 domain-containing protein</fullName>
    </recommendedName>
</protein>
<feature type="domain" description="DUF2059" evidence="1">
    <location>
        <begin position="66"/>
        <end position="98"/>
    </location>
</feature>
<reference evidence="2 3" key="1">
    <citation type="submission" date="2017-03" db="EMBL/GenBank/DDBJ databases">
        <title>Lifting the veil on microbial sulfur biogeochemistry in mining wastewaters.</title>
        <authorList>
            <person name="Kantor R.S."/>
            <person name="Colenbrander Nelson T."/>
            <person name="Marshall S."/>
            <person name="Bennett D."/>
            <person name="Apte S."/>
            <person name="Camacho D."/>
            <person name="Thomas B.C."/>
            <person name="Warren L.A."/>
            <person name="Banfield J.F."/>
        </authorList>
    </citation>
    <scope>NUCLEOTIDE SEQUENCE [LARGE SCALE GENOMIC DNA]</scope>
    <source>
        <strain evidence="2">32-67-7</strain>
    </source>
</reference>
<gene>
    <name evidence="2" type="ORF">B7Z12_00735</name>
</gene>
<dbReference type="AlphaFoldDB" id="A0A258DF48"/>
<name>A0A258DF48_CAUVI</name>
<dbReference type="InterPro" id="IPR018637">
    <property type="entry name" value="DUF2059"/>
</dbReference>